<organism evidence="3 4">
    <name type="scientific">Euphydryas editha</name>
    <name type="common">Edith's checkerspot</name>
    <dbReference type="NCBI Taxonomy" id="104508"/>
    <lineage>
        <taxon>Eukaryota</taxon>
        <taxon>Metazoa</taxon>
        <taxon>Ecdysozoa</taxon>
        <taxon>Arthropoda</taxon>
        <taxon>Hexapoda</taxon>
        <taxon>Insecta</taxon>
        <taxon>Pterygota</taxon>
        <taxon>Neoptera</taxon>
        <taxon>Endopterygota</taxon>
        <taxon>Lepidoptera</taxon>
        <taxon>Glossata</taxon>
        <taxon>Ditrysia</taxon>
        <taxon>Papilionoidea</taxon>
        <taxon>Nymphalidae</taxon>
        <taxon>Nymphalinae</taxon>
        <taxon>Euphydryas</taxon>
    </lineage>
</organism>
<dbReference type="GO" id="GO:0015074">
    <property type="term" value="P:DNA integration"/>
    <property type="evidence" value="ECO:0007669"/>
    <property type="project" value="InterPro"/>
</dbReference>
<dbReference type="InterPro" id="IPR040676">
    <property type="entry name" value="DUF5641"/>
</dbReference>
<dbReference type="GO" id="GO:0003676">
    <property type="term" value="F:nucleic acid binding"/>
    <property type="evidence" value="ECO:0007669"/>
    <property type="project" value="InterPro"/>
</dbReference>
<feature type="compositionally biased region" description="Basic and acidic residues" evidence="1">
    <location>
        <begin position="201"/>
        <end position="218"/>
    </location>
</feature>
<dbReference type="Gene3D" id="1.10.340.70">
    <property type="match status" value="1"/>
</dbReference>
<feature type="compositionally biased region" description="Low complexity" evidence="1">
    <location>
        <begin position="29"/>
        <end position="74"/>
    </location>
</feature>
<keyword evidence="4" id="KW-1185">Reference proteome</keyword>
<dbReference type="Gene3D" id="3.30.420.10">
    <property type="entry name" value="Ribonuclease H-like superfamily/Ribonuclease H"/>
    <property type="match status" value="1"/>
</dbReference>
<feature type="region of interest" description="Disordered" evidence="1">
    <location>
        <begin position="192"/>
        <end position="250"/>
    </location>
</feature>
<dbReference type="Proteomes" id="UP001153954">
    <property type="component" value="Unassembled WGS sequence"/>
</dbReference>
<evidence type="ECO:0000259" key="2">
    <source>
        <dbReference type="PROSITE" id="PS50994"/>
    </source>
</evidence>
<evidence type="ECO:0000313" key="3">
    <source>
        <dbReference type="EMBL" id="CAH2090059.1"/>
    </source>
</evidence>
<dbReference type="InterPro" id="IPR001584">
    <property type="entry name" value="Integrase_cat-core"/>
</dbReference>
<feature type="compositionally biased region" description="Basic and acidic residues" evidence="1">
    <location>
        <begin position="468"/>
        <end position="477"/>
    </location>
</feature>
<dbReference type="SUPFAM" id="SSF53098">
    <property type="entry name" value="Ribonuclease H-like"/>
    <property type="match status" value="1"/>
</dbReference>
<evidence type="ECO:0000313" key="4">
    <source>
        <dbReference type="Proteomes" id="UP001153954"/>
    </source>
</evidence>
<dbReference type="Pfam" id="PF17921">
    <property type="entry name" value="Integrase_H2C2"/>
    <property type="match status" value="1"/>
</dbReference>
<dbReference type="InterPro" id="IPR012337">
    <property type="entry name" value="RNaseH-like_sf"/>
</dbReference>
<dbReference type="InterPro" id="IPR005312">
    <property type="entry name" value="DUF1759"/>
</dbReference>
<feature type="region of interest" description="Disordered" evidence="1">
    <location>
        <begin position="1"/>
        <end position="133"/>
    </location>
</feature>
<feature type="compositionally biased region" description="Basic and acidic residues" evidence="1">
    <location>
        <begin position="86"/>
        <end position="103"/>
    </location>
</feature>
<protein>
    <recommendedName>
        <fullName evidence="2">Integrase catalytic domain-containing protein</fullName>
    </recommendedName>
</protein>
<dbReference type="InterPro" id="IPR036397">
    <property type="entry name" value="RNaseH_sf"/>
</dbReference>
<dbReference type="PANTHER" id="PTHR47331">
    <property type="entry name" value="PHD-TYPE DOMAIN-CONTAINING PROTEIN"/>
    <property type="match status" value="1"/>
</dbReference>
<reference evidence="3" key="1">
    <citation type="submission" date="2022-03" db="EMBL/GenBank/DDBJ databases">
        <authorList>
            <person name="Tunstrom K."/>
        </authorList>
    </citation>
    <scope>NUCLEOTIDE SEQUENCE</scope>
</reference>
<dbReference type="Pfam" id="PF03564">
    <property type="entry name" value="DUF1759"/>
    <property type="match status" value="1"/>
</dbReference>
<evidence type="ECO:0000256" key="1">
    <source>
        <dbReference type="SAM" id="MobiDB-lite"/>
    </source>
</evidence>
<comment type="caution">
    <text evidence="3">The sequence shown here is derived from an EMBL/GenBank/DDBJ whole genome shotgun (WGS) entry which is preliminary data.</text>
</comment>
<name>A0AAU9TTN1_EUPED</name>
<proteinExistence type="predicted"/>
<dbReference type="EMBL" id="CAKOGL010000009">
    <property type="protein sequence ID" value="CAH2090059.1"/>
    <property type="molecule type" value="Genomic_DNA"/>
</dbReference>
<dbReference type="Pfam" id="PF18701">
    <property type="entry name" value="DUF5641"/>
    <property type="match status" value="1"/>
</dbReference>
<dbReference type="PROSITE" id="PS50994">
    <property type="entry name" value="INTEGRASE"/>
    <property type="match status" value="1"/>
</dbReference>
<accession>A0AAU9TTN1</accession>
<feature type="domain" description="Integrase catalytic" evidence="2">
    <location>
        <begin position="1193"/>
        <end position="1378"/>
    </location>
</feature>
<feature type="compositionally biased region" description="Basic and acidic residues" evidence="1">
    <location>
        <begin position="227"/>
        <end position="245"/>
    </location>
</feature>
<dbReference type="InterPro" id="IPR041588">
    <property type="entry name" value="Integrase_H2C2"/>
</dbReference>
<feature type="compositionally biased region" description="Basic and acidic residues" evidence="1">
    <location>
        <begin position="1"/>
        <end position="11"/>
    </location>
</feature>
<feature type="region of interest" description="Disordered" evidence="1">
    <location>
        <begin position="454"/>
        <end position="477"/>
    </location>
</feature>
<feature type="region of interest" description="Disordered" evidence="1">
    <location>
        <begin position="1493"/>
        <end position="1515"/>
    </location>
</feature>
<sequence length="1515" mass="170843">MPRTRSQKDAPSRPVSRPSDKDATEELAGSEGVTSASASVTSGTATTSDSRSSSGTMNTESTTTMNTAVTVITAASEKNGQKNVAARKETTKKTPDDIPDKGGRGFAATLKPMGVGRHVRSTKTTSSSARRRELEAREELARLELEQAQAAAKLARVRLELVQYEDEDSVDEDLEDRTVQVQKWIETSILGKGNMVQPEQRGQHPSEEPQKVKTEEISSTKGGTSERGQHPSEEPQKVKTEEISSTKEGTSEIQALATVLKEALTTRGGPVAQPKYIHELPYFDGNSSEWLAFKIVYEDTAPMFNDVQNMARLRRAIKGNAREAIKSLLYSEASPLEVMQALKRRYGRPDALALAELDKVKALPKISENPRDICVFASQINNSVAAIRGLKKPQYLHSPEMVKQIIEKMPTILKFRWYDFAAASEESDFSDLTMVSKFLNIEADKCGAFATSEERSGLKRTHRQATHSTREKDFKEKDLRQPTAKTCPMCEGEHFLVDCQKFQKASVQNRWATVKRSHVCFKCLQGRHRKESCRKPPCKQCKRWHHHLLHVEDRTPGDEKTEMQEVESVMASVNAVNSTRAYLKIVPVEVFGSKGSKRILALMDEGSTVSLIDQKVAEEVGAQGDKNELVIETVGGKLIRKKDSQMLDLTVKEVHQGNKKTLKRVRTIDELKLAPQLIEKKRIKGWQHLKKIADSLYYERESPQLLIGQDNWELIVTQEIRRGKPGEPVASRTGLGWVLHGSDVGAARIVHFLNSCLHVSTPDEEMHQAIKDHFAIEALGVQPRRPTEDSEGRALAILEKTCRRLDDGRFEAGHSWKMNLLQDLQVPRCLAPPCTEGELHLQAAFLGSRLAHSVEKGLDLKVAKKAFWTDSSIVLSWIKTDPRTFKTFVAHRLAEIEDLTKPQDWRWVPTAQNPADDATREVPKHFDCNHRWYTGPSFLKQEEAHWPAPRSFKKETTGEEKAADVVAAASTFHPSPDPERFSSWKRLWRATARVLQFLQLCRKGEKVNVCKEDPTWKMTQRRKVKTVAKQQRSSKTRERKYIPLDAELLEQAETLLLKRSQKESFRDDIKCLQQGNQLEGSSKLKKLDVVLEEGLLRLKGRIDAIQGVTRDYKRPIVLDSKDKITRLIIEEFHCRFNHGNHATVMNEIRQRFWVLGLRSAIKAVQHQCQWCKTKKARPQEIPTGNLPIERLMHGNPPFTCIGVDYFGPMTITVGRRHEKRWGALFTCLTTRAVHIELTPSLSTDSVIMALRRFAARRGMPKTIYSDNGTNFVGANNELKEALVTLKQEDLVSEAEKIGVQWKFIPPGAPNMGGAWERLVRSIKTALGATLNERHPREEVLHTLLLEAEHIVNSRPLTHLSENPEEEALTPNHFLIGRSCGAARIGSFKDSELVGRPTWKATQRLADHFWQRWLREYLPTLLPRKTKARTSATDLQVGDIVLIVDHSLPRCTWPRGRILRVYPGPDGRTRIVDVETRGGELRRPSSRVVLLVPRVSPSQEDGATHEGETVGDETPS</sequence>
<gene>
    <name evidence="3" type="ORF">EEDITHA_LOCUS6059</name>
</gene>